<sequence>MSWYQTNDTKESDITNLEKLYRGKKRRQAGVEFPSARKQEQLLIIRFNISPPVLEKDHLDEVRSGLKQLCIMFEEMDKGNIKIDNLLPNGEMKMVKLSDFNFSATVGFGKGFFEKLKINPRNYPKKLKKMPDHIGLGDSKPYSMWQTDFIIQLCSTHEDVNRWVFQHFTAKSIDDENSNATTNTSYLNQKKRDDIGKIPSEIYSAISNWAQIVDMHAGFQRIDGRNLLGFNDGISNPRRLSNDVVWTTIQEEDQKFTDGTYMVFQKIEHDLEKWRIMSVDEQEELMGRSKGTGLLLGTLPKEEDRKLASAMHSEIPFVRNRALRTWKKLYDEQKDPDRKYFDIKQRQYRNIQLQCPVWCHVRKSNPRQYQGAARSLIYRRGYLFIDRGGDDVSNSGLLFICFQKDIEKGFEYIKKEFLNNKNFPPSTSKKDLNRDSSMAATYSAFHKAGYSKNGSKLNPGQSEPETALKHPGGEIPATVTLGGGYYFVPPIPDKRISDLSEQFFT</sequence>
<evidence type="ECO:0000256" key="7">
    <source>
        <dbReference type="SAM" id="MobiDB-lite"/>
    </source>
</evidence>
<comment type="cofactor">
    <cofactor evidence="1">
        <name>heme b</name>
        <dbReference type="ChEBI" id="CHEBI:60344"/>
    </cofactor>
</comment>
<evidence type="ECO:0000256" key="5">
    <source>
        <dbReference type="ARBA" id="ARBA00023004"/>
    </source>
</evidence>
<dbReference type="PANTHER" id="PTHR30521">
    <property type="entry name" value="DEFERROCHELATASE/PEROXIDASE"/>
    <property type="match status" value="1"/>
</dbReference>
<evidence type="ECO:0000256" key="2">
    <source>
        <dbReference type="ARBA" id="ARBA00022559"/>
    </source>
</evidence>
<accession>A0A557SUT0</accession>
<feature type="region of interest" description="Disordered" evidence="7">
    <location>
        <begin position="452"/>
        <end position="473"/>
    </location>
</feature>
<dbReference type="NCBIfam" id="TIGR01413">
    <property type="entry name" value="Dyp_perox_fam"/>
    <property type="match status" value="1"/>
</dbReference>
<comment type="caution">
    <text evidence="10">The sequence shown here is derived from an EMBL/GenBank/DDBJ whole genome shotgun (WGS) entry which is preliminary data.</text>
</comment>
<evidence type="ECO:0000259" key="8">
    <source>
        <dbReference type="Pfam" id="PF04261"/>
    </source>
</evidence>
<dbReference type="InterPro" id="IPR011008">
    <property type="entry name" value="Dimeric_a/b-barrel"/>
</dbReference>
<keyword evidence="5" id="KW-0408">Iron</keyword>
<dbReference type="InterPro" id="IPR006314">
    <property type="entry name" value="Dyp_peroxidase"/>
</dbReference>
<evidence type="ECO:0000256" key="4">
    <source>
        <dbReference type="ARBA" id="ARBA00023002"/>
    </source>
</evidence>
<dbReference type="Pfam" id="PF20628">
    <property type="entry name" value="Dyp_perox_C"/>
    <property type="match status" value="1"/>
</dbReference>
<dbReference type="RefSeq" id="WP_144731544.1">
    <property type="nucleotide sequence ID" value="NZ_ML675584.1"/>
</dbReference>
<gene>
    <name evidence="10" type="ORF">NARC_80082</name>
</gene>
<protein>
    <submittedName>
        <fullName evidence="10">Uncharacterized protein</fullName>
    </submittedName>
</protein>
<dbReference type="GO" id="GO:0004601">
    <property type="term" value="F:peroxidase activity"/>
    <property type="evidence" value="ECO:0007669"/>
    <property type="project" value="UniProtKB-KW"/>
</dbReference>
<feature type="compositionally biased region" description="Polar residues" evidence="7">
    <location>
        <begin position="452"/>
        <end position="464"/>
    </location>
</feature>
<evidence type="ECO:0000256" key="1">
    <source>
        <dbReference type="ARBA" id="ARBA00001970"/>
    </source>
</evidence>
<evidence type="ECO:0000256" key="6">
    <source>
        <dbReference type="ARBA" id="ARBA00025737"/>
    </source>
</evidence>
<dbReference type="GO" id="GO:0020037">
    <property type="term" value="F:heme binding"/>
    <property type="evidence" value="ECO:0007669"/>
    <property type="project" value="InterPro"/>
</dbReference>
<dbReference type="InterPro" id="IPR048328">
    <property type="entry name" value="Dyp_perox_C"/>
</dbReference>
<dbReference type="EMBL" id="VOAH01000008">
    <property type="protein sequence ID" value="TVP40356.1"/>
    <property type="molecule type" value="Genomic_DNA"/>
</dbReference>
<evidence type="ECO:0000259" key="9">
    <source>
        <dbReference type="Pfam" id="PF20628"/>
    </source>
</evidence>
<dbReference type="PANTHER" id="PTHR30521:SF0">
    <property type="entry name" value="DYP-TYPE PEROXIDASE FAMILY PROTEIN"/>
    <property type="match status" value="1"/>
</dbReference>
<feature type="domain" description="Dyp-type peroxidase N-terminal" evidence="8">
    <location>
        <begin position="57"/>
        <end position="166"/>
    </location>
</feature>
<keyword evidence="4" id="KW-0560">Oxidoreductase</keyword>
<dbReference type="GO" id="GO:0005829">
    <property type="term" value="C:cytosol"/>
    <property type="evidence" value="ECO:0007669"/>
    <property type="project" value="TreeGrafter"/>
</dbReference>
<dbReference type="SUPFAM" id="SSF54909">
    <property type="entry name" value="Dimeric alpha+beta barrel"/>
    <property type="match status" value="1"/>
</dbReference>
<organism evidence="10 11">
    <name type="scientific">Candidatus Nitrosocosmicus arcticus</name>
    <dbReference type="NCBI Taxonomy" id="2035267"/>
    <lineage>
        <taxon>Archaea</taxon>
        <taxon>Nitrososphaerota</taxon>
        <taxon>Nitrososphaeria</taxon>
        <taxon>Nitrososphaerales</taxon>
        <taxon>Nitrososphaeraceae</taxon>
        <taxon>Candidatus Nitrosocosmicus</taxon>
    </lineage>
</organism>
<keyword evidence="2" id="KW-0575">Peroxidase</keyword>
<proteinExistence type="inferred from homology"/>
<dbReference type="AlphaFoldDB" id="A0A557SUT0"/>
<dbReference type="GO" id="GO:0046872">
    <property type="term" value="F:metal ion binding"/>
    <property type="evidence" value="ECO:0007669"/>
    <property type="project" value="UniProtKB-KW"/>
</dbReference>
<evidence type="ECO:0000313" key="11">
    <source>
        <dbReference type="Proteomes" id="UP000315289"/>
    </source>
</evidence>
<reference evidence="10 11" key="1">
    <citation type="journal article" date="2019" name="Front. Microbiol.">
        <title>Ammonia Oxidation by the Arctic Terrestrial Thaumarchaeote Candidatus Nitrosocosmicus arcticus Is Stimulated by Increasing Temperatures.</title>
        <authorList>
            <person name="Alves R.J.E."/>
            <person name="Kerou M."/>
            <person name="Zappe A."/>
            <person name="Bittner R."/>
            <person name="Abby S.S."/>
            <person name="Schmidt H.A."/>
            <person name="Pfeifer K."/>
            <person name="Schleper C."/>
        </authorList>
    </citation>
    <scope>NUCLEOTIDE SEQUENCE [LARGE SCALE GENOMIC DNA]</scope>
    <source>
        <strain evidence="10 11">Kfb</strain>
    </source>
</reference>
<name>A0A557SUT0_9ARCH</name>
<dbReference type="Proteomes" id="UP000315289">
    <property type="component" value="Unassembled WGS sequence"/>
</dbReference>
<dbReference type="Pfam" id="PF04261">
    <property type="entry name" value="Dyp_perox_N"/>
    <property type="match status" value="1"/>
</dbReference>
<feature type="domain" description="Dyp-type peroxidase C-terminal" evidence="9">
    <location>
        <begin position="224"/>
        <end position="420"/>
    </location>
</feature>
<dbReference type="InterPro" id="IPR048327">
    <property type="entry name" value="Dyp_perox_N"/>
</dbReference>
<evidence type="ECO:0000256" key="3">
    <source>
        <dbReference type="ARBA" id="ARBA00022723"/>
    </source>
</evidence>
<evidence type="ECO:0000313" key="10">
    <source>
        <dbReference type="EMBL" id="TVP40356.1"/>
    </source>
</evidence>
<keyword evidence="11" id="KW-1185">Reference proteome</keyword>
<comment type="similarity">
    <text evidence="6">Belongs to the DyP-type peroxidase family.</text>
</comment>
<keyword evidence="3" id="KW-0479">Metal-binding</keyword>
<dbReference type="PROSITE" id="PS51404">
    <property type="entry name" value="DYP_PEROXIDASE"/>
    <property type="match status" value="1"/>
</dbReference>